<evidence type="ECO:0000256" key="4">
    <source>
        <dbReference type="ARBA" id="ARBA00022692"/>
    </source>
</evidence>
<dbReference type="InterPro" id="IPR036259">
    <property type="entry name" value="MFS_trans_sf"/>
</dbReference>
<feature type="domain" description="Major facilitator superfamily (MFS) profile" evidence="8">
    <location>
        <begin position="24"/>
        <end position="468"/>
    </location>
</feature>
<dbReference type="Gene3D" id="1.20.1250.20">
    <property type="entry name" value="MFS general substrate transporter like domains"/>
    <property type="match status" value="1"/>
</dbReference>
<evidence type="ECO:0000256" key="7">
    <source>
        <dbReference type="SAM" id="Phobius"/>
    </source>
</evidence>
<feature type="transmembrane region" description="Helical" evidence="7">
    <location>
        <begin position="90"/>
        <end position="109"/>
    </location>
</feature>
<feature type="transmembrane region" description="Helical" evidence="7">
    <location>
        <begin position="148"/>
        <end position="170"/>
    </location>
</feature>
<feature type="transmembrane region" description="Helical" evidence="7">
    <location>
        <begin position="209"/>
        <end position="228"/>
    </location>
</feature>
<dbReference type="Pfam" id="PF07690">
    <property type="entry name" value="MFS_1"/>
    <property type="match status" value="1"/>
</dbReference>
<keyword evidence="5 7" id="KW-1133">Transmembrane helix</keyword>
<dbReference type="PANTHER" id="PTHR42718:SF42">
    <property type="entry name" value="EXPORT PROTEIN"/>
    <property type="match status" value="1"/>
</dbReference>
<dbReference type="InterPro" id="IPR011701">
    <property type="entry name" value="MFS"/>
</dbReference>
<dbReference type="Gene3D" id="1.20.1720.10">
    <property type="entry name" value="Multidrug resistance protein D"/>
    <property type="match status" value="1"/>
</dbReference>
<dbReference type="NCBIfam" id="TIGR00711">
    <property type="entry name" value="efflux_EmrB"/>
    <property type="match status" value="1"/>
</dbReference>
<feature type="transmembrane region" description="Helical" evidence="7">
    <location>
        <begin position="176"/>
        <end position="197"/>
    </location>
</feature>
<evidence type="ECO:0000313" key="10">
    <source>
        <dbReference type="Proteomes" id="UP000662111"/>
    </source>
</evidence>
<organism evidence="9 10">
    <name type="scientific">Ornithinimicrobium pekingense</name>
    <dbReference type="NCBI Taxonomy" id="384677"/>
    <lineage>
        <taxon>Bacteria</taxon>
        <taxon>Bacillati</taxon>
        <taxon>Actinomycetota</taxon>
        <taxon>Actinomycetes</taxon>
        <taxon>Micrococcales</taxon>
        <taxon>Ornithinimicrobiaceae</taxon>
        <taxon>Ornithinimicrobium</taxon>
    </lineage>
</organism>
<feature type="transmembrane region" description="Helical" evidence="7">
    <location>
        <begin position="234"/>
        <end position="256"/>
    </location>
</feature>
<evidence type="ECO:0000256" key="5">
    <source>
        <dbReference type="ARBA" id="ARBA00022989"/>
    </source>
</evidence>
<feature type="transmembrane region" description="Helical" evidence="7">
    <location>
        <begin position="444"/>
        <end position="464"/>
    </location>
</feature>
<evidence type="ECO:0000313" key="9">
    <source>
        <dbReference type="EMBL" id="GGK78220.1"/>
    </source>
</evidence>
<dbReference type="EMBL" id="BMLB01000006">
    <property type="protein sequence ID" value="GGK78220.1"/>
    <property type="molecule type" value="Genomic_DNA"/>
</dbReference>
<dbReference type="InterPro" id="IPR020846">
    <property type="entry name" value="MFS_dom"/>
</dbReference>
<keyword evidence="3" id="KW-1003">Cell membrane</keyword>
<feature type="transmembrane region" description="Helical" evidence="7">
    <location>
        <begin position="277"/>
        <end position="300"/>
    </location>
</feature>
<evidence type="ECO:0000256" key="2">
    <source>
        <dbReference type="ARBA" id="ARBA00022448"/>
    </source>
</evidence>
<feature type="transmembrane region" description="Helical" evidence="7">
    <location>
        <begin position="62"/>
        <end position="81"/>
    </location>
</feature>
<feature type="transmembrane region" description="Helical" evidence="7">
    <location>
        <begin position="306"/>
        <end position="328"/>
    </location>
</feature>
<dbReference type="CDD" id="cd17321">
    <property type="entry name" value="MFS_MMR_MDR_like"/>
    <property type="match status" value="1"/>
</dbReference>
<comment type="caution">
    <text evidence="9">The sequence shown here is derived from an EMBL/GenBank/DDBJ whole genome shotgun (WGS) entry which is preliminary data.</text>
</comment>
<comment type="subcellular location">
    <subcellularLocation>
        <location evidence="1">Cell membrane</location>
        <topology evidence="1">Multi-pass membrane protein</topology>
    </subcellularLocation>
</comment>
<dbReference type="Proteomes" id="UP000662111">
    <property type="component" value="Unassembled WGS sequence"/>
</dbReference>
<feature type="transmembrane region" description="Helical" evidence="7">
    <location>
        <begin position="340"/>
        <end position="360"/>
    </location>
</feature>
<keyword evidence="2" id="KW-0813">Transport</keyword>
<feature type="transmembrane region" description="Helical" evidence="7">
    <location>
        <begin position="372"/>
        <end position="393"/>
    </location>
</feature>
<evidence type="ECO:0000256" key="1">
    <source>
        <dbReference type="ARBA" id="ARBA00004651"/>
    </source>
</evidence>
<keyword evidence="4 7" id="KW-0812">Transmembrane</keyword>
<reference evidence="10" key="1">
    <citation type="journal article" date="2019" name="Int. J. Syst. Evol. Microbiol.">
        <title>The Global Catalogue of Microorganisms (GCM) 10K type strain sequencing project: providing services to taxonomists for standard genome sequencing and annotation.</title>
        <authorList>
            <consortium name="The Broad Institute Genomics Platform"/>
            <consortium name="The Broad Institute Genome Sequencing Center for Infectious Disease"/>
            <person name="Wu L."/>
            <person name="Ma J."/>
        </authorList>
    </citation>
    <scope>NUCLEOTIDE SEQUENCE [LARGE SCALE GENOMIC DNA]</scope>
    <source>
        <strain evidence="10">CGMCC 1.5362</strain>
    </source>
</reference>
<evidence type="ECO:0000256" key="6">
    <source>
        <dbReference type="ARBA" id="ARBA00023136"/>
    </source>
</evidence>
<feature type="transmembrane region" description="Helical" evidence="7">
    <location>
        <begin position="115"/>
        <end position="136"/>
    </location>
</feature>
<evidence type="ECO:0000256" key="3">
    <source>
        <dbReference type="ARBA" id="ARBA00022475"/>
    </source>
</evidence>
<dbReference type="InterPro" id="IPR004638">
    <property type="entry name" value="EmrB-like"/>
</dbReference>
<keyword evidence="10" id="KW-1185">Reference proteome</keyword>
<name>A0ABQ2FDC9_9MICO</name>
<accession>A0ABQ2FDC9</accession>
<dbReference type="PANTHER" id="PTHR42718">
    <property type="entry name" value="MAJOR FACILITATOR SUPERFAMILY MULTIDRUG TRANSPORTER MFSC"/>
    <property type="match status" value="1"/>
</dbReference>
<gene>
    <name evidence="9" type="ORF">GCM10011509_28470</name>
</gene>
<protein>
    <submittedName>
        <fullName evidence="9">MFS transporter</fullName>
    </submittedName>
</protein>
<proteinExistence type="predicted"/>
<dbReference type="PROSITE" id="PS50850">
    <property type="entry name" value="MFS"/>
    <property type="match status" value="1"/>
</dbReference>
<dbReference type="PRINTS" id="PR01036">
    <property type="entry name" value="TCRTETB"/>
</dbReference>
<feature type="transmembrane region" description="Helical" evidence="7">
    <location>
        <begin position="405"/>
        <end position="424"/>
    </location>
</feature>
<dbReference type="RefSeq" id="WP_022922114.1">
    <property type="nucleotide sequence ID" value="NZ_BMLB01000006.1"/>
</dbReference>
<dbReference type="SUPFAM" id="SSF103473">
    <property type="entry name" value="MFS general substrate transporter"/>
    <property type="match status" value="1"/>
</dbReference>
<evidence type="ECO:0000259" key="8">
    <source>
        <dbReference type="PROSITE" id="PS50850"/>
    </source>
</evidence>
<sequence length="484" mass="48824">MSALPVPAGAPEHLTLGSARGRVTLTAVTLGSGIAILDGSIVNVALKTIGADLDASLAQLQWVVNGYLLALASLVLVGGALGDRWGRRRVYLVGMGWFLVGSVACALAQSPEQLVTMRFVQGVGAALLTPGALAIIQSSFRAQDRGAAIGTWAGLSGIATAVGPFVGGWIVDYASWRWIFAINVPLCLVVIALAWWAAPESRTPSPGRFDGAGAVLAVVGLGTLTFALTDASTGRPAVVAGTAALAVAALTAFLLVEHRRRSPLLPLGLFRSRVFSAANAMTFLVYGALAVQSLVLVLQLQVSAGWSALAAGLTALPVTAALMLLSTWAGALSSRIGPRLPMTVGPLVCAAGLLLLLGAGQGTRWYDVLPGLVVFALGLALLVSPLTTAVLAAAPEENAGVASGINNAVARAGSLLAVAALPVLAGLSGDSYLDPAAMTSGYRVAIAACAALMAAGGVISWFGLGPRVAPVTNEEAGAPSPPLA</sequence>
<keyword evidence="6 7" id="KW-0472">Membrane</keyword>